<feature type="compositionally biased region" description="Basic and acidic residues" evidence="1">
    <location>
        <begin position="20"/>
        <end position="49"/>
    </location>
</feature>
<proteinExistence type="predicted"/>
<feature type="region of interest" description="Disordered" evidence="1">
    <location>
        <begin position="1"/>
        <end position="158"/>
    </location>
</feature>
<gene>
    <name evidence="2" type="ORF">AVDCRST_MAG36-3130</name>
</gene>
<dbReference type="AlphaFoldDB" id="A0A6J4MT53"/>
<reference evidence="2" key="1">
    <citation type="submission" date="2020-02" db="EMBL/GenBank/DDBJ databases">
        <authorList>
            <person name="Meier V. D."/>
        </authorList>
    </citation>
    <scope>NUCLEOTIDE SEQUENCE</scope>
    <source>
        <strain evidence="2">AVDCRST_MAG36</strain>
    </source>
</reference>
<feature type="non-terminal residue" evidence="2">
    <location>
        <position position="1"/>
    </location>
</feature>
<accession>A0A6J4MT53</accession>
<evidence type="ECO:0000313" key="2">
    <source>
        <dbReference type="EMBL" id="CAA9366530.1"/>
    </source>
</evidence>
<feature type="compositionally biased region" description="Basic and acidic residues" evidence="1">
    <location>
        <begin position="116"/>
        <end position="125"/>
    </location>
</feature>
<feature type="non-terminal residue" evidence="2">
    <location>
        <position position="158"/>
    </location>
</feature>
<organism evidence="2">
    <name type="scientific">uncultured Nocardioidaceae bacterium</name>
    <dbReference type="NCBI Taxonomy" id="253824"/>
    <lineage>
        <taxon>Bacteria</taxon>
        <taxon>Bacillati</taxon>
        <taxon>Actinomycetota</taxon>
        <taxon>Actinomycetes</taxon>
        <taxon>Propionibacteriales</taxon>
        <taxon>Nocardioidaceae</taxon>
        <taxon>environmental samples</taxon>
    </lineage>
</organism>
<dbReference type="EMBL" id="CADCUH010000198">
    <property type="protein sequence ID" value="CAA9366530.1"/>
    <property type="molecule type" value="Genomic_DNA"/>
</dbReference>
<evidence type="ECO:0000256" key="1">
    <source>
        <dbReference type="SAM" id="MobiDB-lite"/>
    </source>
</evidence>
<feature type="compositionally biased region" description="Basic and acidic residues" evidence="1">
    <location>
        <begin position="1"/>
        <end position="11"/>
    </location>
</feature>
<name>A0A6J4MT53_9ACTN</name>
<protein>
    <submittedName>
        <fullName evidence="2">Uncharacterized protein</fullName>
    </submittedName>
</protein>
<feature type="compositionally biased region" description="Basic and acidic residues" evidence="1">
    <location>
        <begin position="85"/>
        <end position="102"/>
    </location>
</feature>
<sequence>GRLEAHEDAEHARRHAPQRHHLEPVRHDRRQHRDGEAAEQEHRRVEHRGGAGGAVRQHQQGGDGQRDGEPVETGQQPSDAGAGEDVPRPEDAGEQREGEPGQRDAAGGVGAEQDDPGGREQRPDPVDPAAGLHQRQQQRPDELDGHGDAERDGAQRQV</sequence>
<feature type="compositionally biased region" description="Basic and acidic residues" evidence="1">
    <location>
        <begin position="138"/>
        <end position="158"/>
    </location>
</feature>